<evidence type="ECO:0008006" key="3">
    <source>
        <dbReference type="Google" id="ProtNLM"/>
    </source>
</evidence>
<organism evidence="1 2">
    <name type="scientific">Gemmata obscuriglobus</name>
    <dbReference type="NCBI Taxonomy" id="114"/>
    <lineage>
        <taxon>Bacteria</taxon>
        <taxon>Pseudomonadati</taxon>
        <taxon>Planctomycetota</taxon>
        <taxon>Planctomycetia</taxon>
        <taxon>Gemmatales</taxon>
        <taxon>Gemmataceae</taxon>
        <taxon>Gemmata</taxon>
    </lineage>
</organism>
<dbReference type="EMBL" id="CP025958">
    <property type="protein sequence ID" value="AWM39652.1"/>
    <property type="molecule type" value="Genomic_DNA"/>
</dbReference>
<dbReference type="AlphaFoldDB" id="A0A2Z3H5P8"/>
<dbReference type="RefSeq" id="WP_010052063.1">
    <property type="nucleotide sequence ID" value="NZ_CP025958.1"/>
</dbReference>
<keyword evidence="2" id="KW-1185">Reference proteome</keyword>
<dbReference type="Proteomes" id="UP000245802">
    <property type="component" value="Chromosome"/>
</dbReference>
<evidence type="ECO:0000313" key="1">
    <source>
        <dbReference type="EMBL" id="AWM39652.1"/>
    </source>
</evidence>
<dbReference type="InterPro" id="IPR013324">
    <property type="entry name" value="RNA_pol_sigma_r3/r4-like"/>
</dbReference>
<dbReference type="KEGG" id="gog:C1280_23395"/>
<sequence>MTAATREALEHVNRILHDAGWDAPTAPAAEVSDSELIALRAAYAGIRNDHLELLQRTLGGDERVEDVGRRMGLPPEQARSLFREALDRLRALASAAL</sequence>
<evidence type="ECO:0000313" key="2">
    <source>
        <dbReference type="Proteomes" id="UP000245802"/>
    </source>
</evidence>
<proteinExistence type="predicted"/>
<protein>
    <recommendedName>
        <fullName evidence="3">RNA polymerase sigma-70 region 4 domain-containing protein</fullName>
    </recommendedName>
</protein>
<gene>
    <name evidence="1" type="ORF">C1280_23395</name>
</gene>
<name>A0A2Z3H5P8_9BACT</name>
<accession>A0A2Z3H5P8</accession>
<dbReference type="SUPFAM" id="SSF88659">
    <property type="entry name" value="Sigma3 and sigma4 domains of RNA polymerase sigma factors"/>
    <property type="match status" value="1"/>
</dbReference>
<reference evidence="1 2" key="1">
    <citation type="submission" date="2018-01" db="EMBL/GenBank/DDBJ databases">
        <title>G. obscuriglobus.</title>
        <authorList>
            <person name="Franke J."/>
            <person name="Blomberg W."/>
            <person name="Selmecki A."/>
        </authorList>
    </citation>
    <scope>NUCLEOTIDE SEQUENCE [LARGE SCALE GENOMIC DNA]</scope>
    <source>
        <strain evidence="1 2">DSM 5831</strain>
    </source>
</reference>